<dbReference type="Proteomes" id="UP000077115">
    <property type="component" value="Unassembled WGS sequence"/>
</dbReference>
<sequence length="607" mass="68023">MIAVNTPRTESNLVSINSKLAGNTKLDSTALSPSFTYTTPMSGIEVSDMNVNAHLLDTCQIQDQCRQVVPVRIPSAVTDASHPSVRAPSSAHTTNTENMSLAIRAEVQDSHHTADPSINATAVMESTDSHEHEFLIARAAEQPAIAHLPFHSNHHLDSYSNSRLLQADDTRNKHSPAQLQTNHASAYPLNQNDVQSVHPSPHVETVMVDDMGIVHQQQQNSPLHNTKSVAVPMTIQSLVERGIDPQSAQISSELADQQDLSVQQSQDDGSAMLTDCMCEWEGCRLTFPTQRDLVLHAAGHLVALPWSTKTNRDSTFRCRWDGCWNTQAFQYQQRMIEHMRAHTLEKPFMCPVRNCGHRFAVRSNCLAHGRTKHQRTFRPISIDIINDPENLTYEDLMFDVDHFSLDEVEDDDFSNSGATALKKLAQPDLPRLSKRKSSVNESGKRVRRAPTSITTPTDTNIPEPLCLPLTNEQLIQREICSLQDQRRRISKYSELIESFKLEHEITRKRYEQLSALDTQFQYTGDGVLEPNQTSKPPSFETDSPMAATNTTPFLIRSEALETHLDYARGYIDSTVDRIDSKVIVGLQMVLDRVRQNGFNTTVTSAEV</sequence>
<organism evidence="8 9">
    <name type="scientific">Batrachochytrium dendrobatidis (strain JEL423)</name>
    <dbReference type="NCBI Taxonomy" id="403673"/>
    <lineage>
        <taxon>Eukaryota</taxon>
        <taxon>Fungi</taxon>
        <taxon>Fungi incertae sedis</taxon>
        <taxon>Chytridiomycota</taxon>
        <taxon>Chytridiomycota incertae sedis</taxon>
        <taxon>Chytridiomycetes</taxon>
        <taxon>Rhizophydiales</taxon>
        <taxon>Rhizophydiales incertae sedis</taxon>
        <taxon>Batrachochytrium</taxon>
    </lineage>
</organism>
<name>A0A177WK41_BATDL</name>
<dbReference type="GO" id="GO:0008270">
    <property type="term" value="F:zinc ion binding"/>
    <property type="evidence" value="ECO:0007669"/>
    <property type="project" value="UniProtKB-KW"/>
</dbReference>
<evidence type="ECO:0000256" key="4">
    <source>
        <dbReference type="ARBA" id="ARBA00022833"/>
    </source>
</evidence>
<dbReference type="PANTHER" id="PTHR19818:SF139">
    <property type="entry name" value="PAIR-RULE PROTEIN ODD-PAIRED"/>
    <property type="match status" value="1"/>
</dbReference>
<protein>
    <recommendedName>
        <fullName evidence="7">C2H2-type domain-containing protein</fullName>
    </recommendedName>
</protein>
<feature type="compositionally biased region" description="Polar residues" evidence="6">
    <location>
        <begin position="451"/>
        <end position="460"/>
    </location>
</feature>
<keyword evidence="4" id="KW-0862">Zinc</keyword>
<dbReference type="GO" id="GO:0005634">
    <property type="term" value="C:nucleus"/>
    <property type="evidence" value="ECO:0007669"/>
    <property type="project" value="UniProtKB-ARBA"/>
</dbReference>
<dbReference type="eggNOG" id="KOG1721">
    <property type="taxonomic scope" value="Eukaryota"/>
</dbReference>
<evidence type="ECO:0000313" key="9">
    <source>
        <dbReference type="Proteomes" id="UP000077115"/>
    </source>
</evidence>
<proteinExistence type="predicted"/>
<evidence type="ECO:0000256" key="3">
    <source>
        <dbReference type="ARBA" id="ARBA00022771"/>
    </source>
</evidence>
<feature type="region of interest" description="Disordered" evidence="6">
    <location>
        <begin position="525"/>
        <end position="544"/>
    </location>
</feature>
<dbReference type="SMART" id="SM00355">
    <property type="entry name" value="ZnF_C2H2"/>
    <property type="match status" value="3"/>
</dbReference>
<dbReference type="EMBL" id="DS022303">
    <property type="protein sequence ID" value="OAJ39701.1"/>
    <property type="molecule type" value="Genomic_DNA"/>
</dbReference>
<keyword evidence="1" id="KW-0479">Metal-binding</keyword>
<dbReference type="PANTHER" id="PTHR19818">
    <property type="entry name" value="ZINC FINGER PROTEIN ZIC AND GLI"/>
    <property type="match status" value="1"/>
</dbReference>
<dbReference type="VEuPathDB" id="FungiDB:BDEG_23530"/>
<keyword evidence="2" id="KW-0677">Repeat</keyword>
<dbReference type="GO" id="GO:0000981">
    <property type="term" value="F:DNA-binding transcription factor activity, RNA polymerase II-specific"/>
    <property type="evidence" value="ECO:0007669"/>
    <property type="project" value="TreeGrafter"/>
</dbReference>
<feature type="domain" description="C2H2-type" evidence="7">
    <location>
        <begin position="348"/>
        <end position="373"/>
    </location>
</feature>
<dbReference type="PROSITE" id="PS50157">
    <property type="entry name" value="ZINC_FINGER_C2H2_2"/>
    <property type="match status" value="2"/>
</dbReference>
<dbReference type="GO" id="GO:0045944">
    <property type="term" value="P:positive regulation of transcription by RNA polymerase II"/>
    <property type="evidence" value="ECO:0007669"/>
    <property type="project" value="UniProtKB-ARBA"/>
</dbReference>
<feature type="region of interest" description="Disordered" evidence="6">
    <location>
        <begin position="431"/>
        <end position="460"/>
    </location>
</feature>
<dbReference type="Gene3D" id="3.30.160.60">
    <property type="entry name" value="Classic Zinc Finger"/>
    <property type="match status" value="2"/>
</dbReference>
<dbReference type="SUPFAM" id="SSF57667">
    <property type="entry name" value="beta-beta-alpha zinc fingers"/>
    <property type="match status" value="1"/>
</dbReference>
<dbReference type="GO" id="GO:0000978">
    <property type="term" value="F:RNA polymerase II cis-regulatory region sequence-specific DNA binding"/>
    <property type="evidence" value="ECO:0007669"/>
    <property type="project" value="TreeGrafter"/>
</dbReference>
<gene>
    <name evidence="8" type="ORF">BDEG_23530</name>
</gene>
<evidence type="ECO:0000256" key="1">
    <source>
        <dbReference type="ARBA" id="ARBA00022723"/>
    </source>
</evidence>
<evidence type="ECO:0000259" key="7">
    <source>
        <dbReference type="PROSITE" id="PS50157"/>
    </source>
</evidence>
<dbReference type="AlphaFoldDB" id="A0A177WK41"/>
<evidence type="ECO:0000313" key="8">
    <source>
        <dbReference type="EMBL" id="OAJ39701.1"/>
    </source>
</evidence>
<evidence type="ECO:0000256" key="6">
    <source>
        <dbReference type="SAM" id="MobiDB-lite"/>
    </source>
</evidence>
<reference evidence="8 9" key="2">
    <citation type="submission" date="2016-05" db="EMBL/GenBank/DDBJ databases">
        <title>Lineage-specific infection strategies underlie the spectrum of fungal disease in amphibians.</title>
        <authorList>
            <person name="Cuomo C.A."/>
            <person name="Farrer R.A."/>
            <person name="James T."/>
            <person name="Longcore J."/>
            <person name="Birren B."/>
        </authorList>
    </citation>
    <scope>NUCLEOTIDE SEQUENCE [LARGE SCALE GENOMIC DNA]</scope>
    <source>
        <strain evidence="8 9">JEL423</strain>
    </source>
</reference>
<accession>A0A177WK41</accession>
<evidence type="ECO:0000256" key="5">
    <source>
        <dbReference type="PROSITE-ProRule" id="PRU00042"/>
    </source>
</evidence>
<dbReference type="PROSITE" id="PS00028">
    <property type="entry name" value="ZINC_FINGER_C2H2_1"/>
    <property type="match status" value="1"/>
</dbReference>
<reference evidence="8 9" key="1">
    <citation type="submission" date="2006-10" db="EMBL/GenBank/DDBJ databases">
        <title>The Genome Sequence of Batrachochytrium dendrobatidis JEL423.</title>
        <authorList>
            <consortium name="The Broad Institute Genome Sequencing Platform"/>
            <person name="Birren B."/>
            <person name="Lander E."/>
            <person name="Galagan J."/>
            <person name="Cuomo C."/>
            <person name="Devon K."/>
            <person name="Jaffe D."/>
            <person name="Butler J."/>
            <person name="Alvarez P."/>
            <person name="Gnerre S."/>
            <person name="Grabherr M."/>
            <person name="Kleber M."/>
            <person name="Mauceli E."/>
            <person name="Brockman W."/>
            <person name="Young S."/>
            <person name="LaButti K."/>
            <person name="Sykes S."/>
            <person name="DeCaprio D."/>
            <person name="Crawford M."/>
            <person name="Koehrsen M."/>
            <person name="Engels R."/>
            <person name="Montgomery P."/>
            <person name="Pearson M."/>
            <person name="Howarth C."/>
            <person name="Larson L."/>
            <person name="White J."/>
            <person name="O'Leary S."/>
            <person name="Kodira C."/>
            <person name="Zeng Q."/>
            <person name="Yandava C."/>
            <person name="Alvarado L."/>
            <person name="Longcore J."/>
            <person name="James T."/>
        </authorList>
    </citation>
    <scope>NUCLEOTIDE SEQUENCE [LARGE SCALE GENOMIC DNA]</scope>
    <source>
        <strain evidence="8 9">JEL423</strain>
    </source>
</reference>
<keyword evidence="3 5" id="KW-0863">Zinc-finger</keyword>
<evidence type="ECO:0000256" key="2">
    <source>
        <dbReference type="ARBA" id="ARBA00022737"/>
    </source>
</evidence>
<dbReference type="InterPro" id="IPR013087">
    <property type="entry name" value="Znf_C2H2_type"/>
</dbReference>
<dbReference type="STRING" id="403673.A0A177WK41"/>
<dbReference type="InterPro" id="IPR036236">
    <property type="entry name" value="Znf_C2H2_sf"/>
</dbReference>
<dbReference type="InterPro" id="IPR050329">
    <property type="entry name" value="GLI_C2H2-zinc-finger"/>
</dbReference>
<dbReference type="OrthoDB" id="3437960at2759"/>
<feature type="domain" description="C2H2-type" evidence="7">
    <location>
        <begin position="316"/>
        <end position="347"/>
    </location>
</feature>